<organism evidence="1 2">
    <name type="scientific">Vigna unguiculata</name>
    <name type="common">Cowpea</name>
    <dbReference type="NCBI Taxonomy" id="3917"/>
    <lineage>
        <taxon>Eukaryota</taxon>
        <taxon>Viridiplantae</taxon>
        <taxon>Streptophyta</taxon>
        <taxon>Embryophyta</taxon>
        <taxon>Tracheophyta</taxon>
        <taxon>Spermatophyta</taxon>
        <taxon>Magnoliopsida</taxon>
        <taxon>eudicotyledons</taxon>
        <taxon>Gunneridae</taxon>
        <taxon>Pentapetalae</taxon>
        <taxon>rosids</taxon>
        <taxon>fabids</taxon>
        <taxon>Fabales</taxon>
        <taxon>Fabaceae</taxon>
        <taxon>Papilionoideae</taxon>
        <taxon>50 kb inversion clade</taxon>
        <taxon>NPAAA clade</taxon>
        <taxon>indigoferoid/millettioid clade</taxon>
        <taxon>Phaseoleae</taxon>
        <taxon>Vigna</taxon>
    </lineage>
</organism>
<dbReference type="Proteomes" id="UP000501690">
    <property type="component" value="Linkage Group LG5"/>
</dbReference>
<keyword evidence="2" id="KW-1185">Reference proteome</keyword>
<reference evidence="1 2" key="1">
    <citation type="submission" date="2019-04" db="EMBL/GenBank/DDBJ databases">
        <title>An improved genome assembly and genetic linkage map for asparagus bean, Vigna unguiculata ssp. sesquipedialis.</title>
        <authorList>
            <person name="Xia Q."/>
            <person name="Zhang R."/>
            <person name="Dong Y."/>
        </authorList>
    </citation>
    <scope>NUCLEOTIDE SEQUENCE [LARGE SCALE GENOMIC DNA]</scope>
    <source>
        <tissue evidence="1">Leaf</tissue>
    </source>
</reference>
<evidence type="ECO:0000313" key="2">
    <source>
        <dbReference type="Proteomes" id="UP000501690"/>
    </source>
</evidence>
<protein>
    <submittedName>
        <fullName evidence="1">Uncharacterized protein</fullName>
    </submittedName>
</protein>
<name>A0A4D6LVL3_VIGUN</name>
<sequence>MKCILRVVFPIRGGSFRIVNDNLVACAIWGGTRCDRVQICLRLAGANAVANVLCPVAERTVGGSVVVGIEKPFGAYTGAFLCMVQSQVLVGIWG</sequence>
<proteinExistence type="predicted"/>
<dbReference type="EMBL" id="CP039349">
    <property type="protein sequence ID" value="QCD92490.1"/>
    <property type="molecule type" value="Genomic_DNA"/>
</dbReference>
<gene>
    <name evidence="1" type="ORF">DEO72_LG5g554</name>
</gene>
<evidence type="ECO:0000313" key="1">
    <source>
        <dbReference type="EMBL" id="QCD92490.1"/>
    </source>
</evidence>
<accession>A0A4D6LVL3</accession>
<dbReference type="AlphaFoldDB" id="A0A4D6LVL3"/>